<dbReference type="GO" id="GO:0003676">
    <property type="term" value="F:nucleic acid binding"/>
    <property type="evidence" value="ECO:0007669"/>
    <property type="project" value="InterPro"/>
</dbReference>
<dbReference type="InterPro" id="IPR040758">
    <property type="entry name" value="PrmC_N"/>
</dbReference>
<dbReference type="OrthoDB" id="9800643at2"/>
<dbReference type="HAMAP" id="MF_02126">
    <property type="entry name" value="RF_methyltr_PrmC"/>
    <property type="match status" value="1"/>
</dbReference>
<gene>
    <name evidence="5" type="primary">prmC</name>
    <name evidence="8" type="ordered locus">RB2501_16064</name>
</gene>
<dbReference type="Pfam" id="PF05175">
    <property type="entry name" value="MTS"/>
    <property type="match status" value="1"/>
</dbReference>
<evidence type="ECO:0000256" key="3">
    <source>
        <dbReference type="ARBA" id="ARBA00022691"/>
    </source>
</evidence>
<evidence type="ECO:0000256" key="5">
    <source>
        <dbReference type="HAMAP-Rule" id="MF_02126"/>
    </source>
</evidence>
<feature type="binding site" evidence="5">
    <location>
        <begin position="122"/>
        <end position="126"/>
    </location>
    <ligand>
        <name>S-adenosyl-L-methionine</name>
        <dbReference type="ChEBI" id="CHEBI:59789"/>
    </ligand>
</feature>
<comment type="caution">
    <text evidence="5">Lacks conserved residue(s) required for the propagation of feature annotation.</text>
</comment>
<evidence type="ECO:0000313" key="8">
    <source>
        <dbReference type="EMBL" id="EAR15859.1"/>
    </source>
</evidence>
<dbReference type="KEGG" id="rbi:RB2501_16064"/>
<proteinExistence type="inferred from homology"/>
<dbReference type="InterPro" id="IPR050320">
    <property type="entry name" value="N5-glutamine_MTase"/>
</dbReference>
<evidence type="ECO:0000259" key="6">
    <source>
        <dbReference type="Pfam" id="PF05175"/>
    </source>
</evidence>
<feature type="domain" description="Methyltransferase small" evidence="6">
    <location>
        <begin position="112"/>
        <end position="205"/>
    </location>
</feature>
<feature type="binding site" evidence="5">
    <location>
        <position position="199"/>
    </location>
    <ligand>
        <name>S-adenosyl-L-methionine</name>
        <dbReference type="ChEBI" id="CHEBI:59789"/>
    </ligand>
</feature>
<dbReference type="InterPro" id="IPR004556">
    <property type="entry name" value="HemK-like"/>
</dbReference>
<dbReference type="NCBIfam" id="TIGR03534">
    <property type="entry name" value="RF_mod_PrmC"/>
    <property type="match status" value="1"/>
</dbReference>
<dbReference type="STRING" id="313596.RB2501_16064"/>
<dbReference type="GO" id="GO:0102559">
    <property type="term" value="F:peptide chain release factor N(5)-glutamine methyltransferase activity"/>
    <property type="evidence" value="ECO:0007669"/>
    <property type="project" value="UniProtKB-EC"/>
</dbReference>
<evidence type="ECO:0000256" key="1">
    <source>
        <dbReference type="ARBA" id="ARBA00022603"/>
    </source>
</evidence>
<organism evidence="8 9">
    <name type="scientific">Robiginitalea biformata (strain ATCC BAA-864 / DSM 15991 / KCTC 12146 / HTCC2501)</name>
    <dbReference type="NCBI Taxonomy" id="313596"/>
    <lineage>
        <taxon>Bacteria</taxon>
        <taxon>Pseudomonadati</taxon>
        <taxon>Bacteroidota</taxon>
        <taxon>Flavobacteriia</taxon>
        <taxon>Flavobacteriales</taxon>
        <taxon>Flavobacteriaceae</taxon>
        <taxon>Robiginitalea</taxon>
    </lineage>
</organism>
<dbReference type="EC" id="2.1.1.297" evidence="5"/>
<feature type="binding site" evidence="5">
    <location>
        <begin position="199"/>
        <end position="202"/>
    </location>
    <ligand>
        <name>substrate</name>
    </ligand>
</feature>
<dbReference type="PANTHER" id="PTHR18895:SF74">
    <property type="entry name" value="MTRF1L RELEASE FACTOR GLUTAMINE METHYLTRANSFERASE"/>
    <property type="match status" value="1"/>
</dbReference>
<keyword evidence="3 5" id="KW-0949">S-adenosyl-L-methionine</keyword>
<dbReference type="InterPro" id="IPR007848">
    <property type="entry name" value="Small_mtfrase_dom"/>
</dbReference>
<comment type="catalytic activity">
    <reaction evidence="4 5">
        <text>L-glutaminyl-[peptide chain release factor] + S-adenosyl-L-methionine = N(5)-methyl-L-glutaminyl-[peptide chain release factor] + S-adenosyl-L-homocysteine + H(+)</text>
        <dbReference type="Rhea" id="RHEA:42896"/>
        <dbReference type="Rhea" id="RHEA-COMP:10271"/>
        <dbReference type="Rhea" id="RHEA-COMP:10272"/>
        <dbReference type="ChEBI" id="CHEBI:15378"/>
        <dbReference type="ChEBI" id="CHEBI:30011"/>
        <dbReference type="ChEBI" id="CHEBI:57856"/>
        <dbReference type="ChEBI" id="CHEBI:59789"/>
        <dbReference type="ChEBI" id="CHEBI:61891"/>
        <dbReference type="EC" id="2.1.1.297"/>
    </reaction>
</comment>
<dbReference type="Gene3D" id="3.40.50.150">
    <property type="entry name" value="Vaccinia Virus protein VP39"/>
    <property type="match status" value="1"/>
</dbReference>
<dbReference type="SUPFAM" id="SSF53335">
    <property type="entry name" value="S-adenosyl-L-methionine-dependent methyltransferases"/>
    <property type="match status" value="1"/>
</dbReference>
<keyword evidence="2 5" id="KW-0808">Transferase</keyword>
<dbReference type="EMBL" id="CP001712">
    <property type="protein sequence ID" value="EAR15859.1"/>
    <property type="molecule type" value="Genomic_DNA"/>
</dbReference>
<dbReference type="InterPro" id="IPR019874">
    <property type="entry name" value="RF_methyltr_PrmC"/>
</dbReference>
<name>A4CLW0_ROBBH</name>
<feature type="domain" description="Release factor glutamine methyltransferase N-terminal" evidence="7">
    <location>
        <begin position="28"/>
        <end position="76"/>
    </location>
</feature>
<reference evidence="8 9" key="1">
    <citation type="journal article" date="2009" name="J. Bacteriol.">
        <title>Complete genome sequence of Robiginitalea biformata HTCC2501.</title>
        <authorList>
            <person name="Oh H.M."/>
            <person name="Giovannoni S.J."/>
            <person name="Lee K."/>
            <person name="Ferriera S."/>
            <person name="Johnson J."/>
            <person name="Cho J.C."/>
        </authorList>
    </citation>
    <scope>NUCLEOTIDE SEQUENCE [LARGE SCALE GENOMIC DNA]</scope>
    <source>
        <strain evidence="9">ATCC BAA-864 / HTCC2501 / KCTC 12146</strain>
    </source>
</reference>
<dbReference type="InterPro" id="IPR002052">
    <property type="entry name" value="DNA_methylase_N6_adenine_CS"/>
</dbReference>
<dbReference type="Pfam" id="PF17827">
    <property type="entry name" value="PrmC_N"/>
    <property type="match status" value="1"/>
</dbReference>
<protein>
    <recommendedName>
        <fullName evidence="5">Release factor glutamine methyltransferase</fullName>
        <shortName evidence="5">RF MTase</shortName>
        <ecNumber evidence="5">2.1.1.297</ecNumber>
    </recommendedName>
    <alternativeName>
        <fullName evidence="5">N5-glutamine methyltransferase PrmC</fullName>
    </alternativeName>
    <alternativeName>
        <fullName evidence="5">Protein-(glutamine-N5) MTase PrmC</fullName>
    </alternativeName>
    <alternativeName>
        <fullName evidence="5">Protein-glutamine N-methyltransferase PrmC</fullName>
    </alternativeName>
</protein>
<feature type="binding site" evidence="5">
    <location>
        <position position="145"/>
    </location>
    <ligand>
        <name>S-adenosyl-L-methionine</name>
        <dbReference type="ChEBI" id="CHEBI:59789"/>
    </ligand>
</feature>
<accession>A4CLW0</accession>
<dbReference type="CDD" id="cd02440">
    <property type="entry name" value="AdoMet_MTases"/>
    <property type="match status" value="1"/>
</dbReference>
<dbReference type="Proteomes" id="UP000009049">
    <property type="component" value="Chromosome"/>
</dbReference>
<dbReference type="HOGENOM" id="CLU_018398_4_0_10"/>
<comment type="similarity">
    <text evidence="5">Belongs to the protein N5-glutamine methyltransferase family. PrmC subfamily.</text>
</comment>
<dbReference type="RefSeq" id="WP_015755174.1">
    <property type="nucleotide sequence ID" value="NC_013222.1"/>
</dbReference>
<dbReference type="AlphaFoldDB" id="A4CLW0"/>
<keyword evidence="9" id="KW-1185">Reference proteome</keyword>
<evidence type="ECO:0000256" key="4">
    <source>
        <dbReference type="ARBA" id="ARBA00048391"/>
    </source>
</evidence>
<comment type="function">
    <text evidence="5">Methylates the class 1 translation termination release factors RF1/PrfA and RF2/PrfB on the glutamine residue of the universally conserved GGQ motif.</text>
</comment>
<evidence type="ECO:0000313" key="9">
    <source>
        <dbReference type="Proteomes" id="UP000009049"/>
    </source>
</evidence>
<dbReference type="PROSITE" id="PS00092">
    <property type="entry name" value="N6_MTASE"/>
    <property type="match status" value="1"/>
</dbReference>
<dbReference type="InterPro" id="IPR029063">
    <property type="entry name" value="SAM-dependent_MTases_sf"/>
</dbReference>
<dbReference type="PANTHER" id="PTHR18895">
    <property type="entry name" value="HEMK METHYLTRANSFERASE"/>
    <property type="match status" value="1"/>
</dbReference>
<keyword evidence="1 5" id="KW-0489">Methyltransferase</keyword>
<evidence type="ECO:0000259" key="7">
    <source>
        <dbReference type="Pfam" id="PF17827"/>
    </source>
</evidence>
<dbReference type="NCBIfam" id="TIGR00536">
    <property type="entry name" value="hemK_fam"/>
    <property type="match status" value="1"/>
</dbReference>
<dbReference type="GO" id="GO:0032259">
    <property type="term" value="P:methylation"/>
    <property type="evidence" value="ECO:0007669"/>
    <property type="project" value="UniProtKB-KW"/>
</dbReference>
<sequence length="304" mass="34053">MLLREVRDIYRKELGGTHPPGEVDALFYRLLEHYLDLPRFVLGLEPGKMLTREEEAPLFNALSQLAAGQPVQYITGTARFLDMDLRVGPGALIPRPETEELVRWVLERHAADLREGNILDIGTGSGCIALGLAKSLPAARVTALDISGEALEVARENARHLGLDVRLVRADIRNPEGEWPESILNPEGEWPGYDLIISNPPYIPRGQEGQLAVHVRDHEPREALFAPDSDPLLYYRHIAGFSRRHLRGGGWLYVEIHEDFGAPTAELFREAGLLEVSLKKDIFGKDRFLCGRSPDTNHKARQNP</sequence>
<evidence type="ECO:0000256" key="2">
    <source>
        <dbReference type="ARBA" id="ARBA00022679"/>
    </source>
</evidence>
<dbReference type="Gene3D" id="1.10.8.10">
    <property type="entry name" value="DNA helicase RuvA subunit, C-terminal domain"/>
    <property type="match status" value="1"/>
</dbReference>
<dbReference type="eggNOG" id="COG2890">
    <property type="taxonomic scope" value="Bacteria"/>
</dbReference>